<evidence type="ECO:0000259" key="2">
    <source>
        <dbReference type="Pfam" id="PF02517"/>
    </source>
</evidence>
<dbReference type="GO" id="GO:0080120">
    <property type="term" value="P:CAAX-box protein maturation"/>
    <property type="evidence" value="ECO:0007669"/>
    <property type="project" value="UniProtKB-ARBA"/>
</dbReference>
<sequence>MEYMNNLLFRFIMSTVAFFLSLFILNISGKNPLPLPFSKNPRKEKIEVGTFTLIALFYFSLDIFIISPLVYSFYIQLGISTILLLFIPLIYTRYRDNWTIKDYGITSKIRNWWVVFFSILIFLYIGYLNTFIEDISWYLLIIFIYSNIFLEEFLFRGVIQSKLERAIGQNKSVFYQGILFMLIHTPKYIFDLSVDGNYLLFIMKFGVQLFNGIIFGLIYMKTRNIWISVICHYLNNWFGSIIIQVL</sequence>
<reference evidence="3" key="1">
    <citation type="journal article" date="2015" name="Nature">
        <title>Complex archaea that bridge the gap between prokaryotes and eukaryotes.</title>
        <authorList>
            <person name="Spang A."/>
            <person name="Saw J.H."/>
            <person name="Jorgensen S.L."/>
            <person name="Zaremba-Niedzwiedzka K."/>
            <person name="Martijn J."/>
            <person name="Lind A.E."/>
            <person name="van Eijk R."/>
            <person name="Schleper C."/>
            <person name="Guy L."/>
            <person name="Ettema T.J."/>
        </authorList>
    </citation>
    <scope>NUCLEOTIDE SEQUENCE</scope>
</reference>
<proteinExistence type="predicted"/>
<evidence type="ECO:0000256" key="1">
    <source>
        <dbReference type="SAM" id="Phobius"/>
    </source>
</evidence>
<accession>A0A0F9IV16</accession>
<gene>
    <name evidence="3" type="ORF">LCGC14_1534430</name>
</gene>
<evidence type="ECO:0000313" key="3">
    <source>
        <dbReference type="EMBL" id="KKM61168.1"/>
    </source>
</evidence>
<feature type="transmembrane region" description="Helical" evidence="1">
    <location>
        <begin position="196"/>
        <end position="218"/>
    </location>
</feature>
<dbReference type="Pfam" id="PF02517">
    <property type="entry name" value="Rce1-like"/>
    <property type="match status" value="1"/>
</dbReference>
<keyword evidence="1" id="KW-1133">Transmembrane helix</keyword>
<feature type="transmembrane region" description="Helical" evidence="1">
    <location>
        <begin position="112"/>
        <end position="129"/>
    </location>
</feature>
<comment type="caution">
    <text evidence="3">The sequence shown here is derived from an EMBL/GenBank/DDBJ whole genome shotgun (WGS) entry which is preliminary data.</text>
</comment>
<dbReference type="AlphaFoldDB" id="A0A0F9IV16"/>
<feature type="domain" description="CAAX prenyl protease 2/Lysostaphin resistance protein A-like" evidence="2">
    <location>
        <begin position="137"/>
        <end position="238"/>
    </location>
</feature>
<dbReference type="GO" id="GO:0004175">
    <property type="term" value="F:endopeptidase activity"/>
    <property type="evidence" value="ECO:0007669"/>
    <property type="project" value="UniProtKB-ARBA"/>
</dbReference>
<name>A0A0F9IV16_9ZZZZ</name>
<feature type="transmembrane region" description="Helical" evidence="1">
    <location>
        <begin position="6"/>
        <end position="27"/>
    </location>
</feature>
<dbReference type="EMBL" id="LAZR01011538">
    <property type="protein sequence ID" value="KKM61168.1"/>
    <property type="molecule type" value="Genomic_DNA"/>
</dbReference>
<protein>
    <recommendedName>
        <fullName evidence="2">CAAX prenyl protease 2/Lysostaphin resistance protein A-like domain-containing protein</fullName>
    </recommendedName>
</protein>
<organism evidence="3">
    <name type="scientific">marine sediment metagenome</name>
    <dbReference type="NCBI Taxonomy" id="412755"/>
    <lineage>
        <taxon>unclassified sequences</taxon>
        <taxon>metagenomes</taxon>
        <taxon>ecological metagenomes</taxon>
    </lineage>
</organism>
<feature type="transmembrane region" description="Helical" evidence="1">
    <location>
        <begin position="135"/>
        <end position="153"/>
    </location>
</feature>
<feature type="transmembrane region" description="Helical" evidence="1">
    <location>
        <begin position="73"/>
        <end position="91"/>
    </location>
</feature>
<feature type="transmembrane region" description="Helical" evidence="1">
    <location>
        <begin position="173"/>
        <end position="190"/>
    </location>
</feature>
<keyword evidence="1" id="KW-0472">Membrane</keyword>
<dbReference type="InterPro" id="IPR003675">
    <property type="entry name" value="Rce1/LyrA-like_dom"/>
</dbReference>
<keyword evidence="1" id="KW-0812">Transmembrane</keyword>